<comment type="function">
    <text evidence="5">S-adenosyl-L-methionine-dependent protein-lysine N-methyltransferase that trimethylates elongation factor 1-alpha at 'Lys-79'.</text>
</comment>
<dbReference type="InterPro" id="IPR036291">
    <property type="entry name" value="NAD(P)-bd_dom_sf"/>
</dbReference>
<evidence type="ECO:0000256" key="2">
    <source>
        <dbReference type="ARBA" id="ARBA00022490"/>
    </source>
</evidence>
<proteinExistence type="inferred from homology"/>
<dbReference type="OrthoDB" id="275457at2759"/>
<dbReference type="EC" id="2.1.1.-" evidence="5"/>
<dbReference type="GO" id="GO:0032259">
    <property type="term" value="P:methylation"/>
    <property type="evidence" value="ECO:0007669"/>
    <property type="project" value="UniProtKB-KW"/>
</dbReference>
<organism evidence="7 8">
    <name type="scientific">Stachybotrys elegans</name>
    <dbReference type="NCBI Taxonomy" id="80388"/>
    <lineage>
        <taxon>Eukaryota</taxon>
        <taxon>Fungi</taxon>
        <taxon>Dikarya</taxon>
        <taxon>Ascomycota</taxon>
        <taxon>Pezizomycotina</taxon>
        <taxon>Sordariomycetes</taxon>
        <taxon>Hypocreomycetidae</taxon>
        <taxon>Hypocreales</taxon>
        <taxon>Stachybotryaceae</taxon>
        <taxon>Stachybotrys</taxon>
    </lineage>
</organism>
<keyword evidence="8" id="KW-1185">Reference proteome</keyword>
<name>A0A8K0SZI7_9HYPO</name>
<dbReference type="GO" id="GO:0044877">
    <property type="term" value="F:protein-containing complex binding"/>
    <property type="evidence" value="ECO:0007669"/>
    <property type="project" value="TreeGrafter"/>
</dbReference>
<comment type="similarity">
    <text evidence="5">Belongs to the class I-like SAM-binding methyltransferase superfamily. EFM5 family.</text>
</comment>
<dbReference type="EMBL" id="JAGPNK010000004">
    <property type="protein sequence ID" value="KAH7322971.1"/>
    <property type="molecule type" value="Genomic_DNA"/>
</dbReference>
<protein>
    <recommendedName>
        <fullName evidence="5">Protein-lysine N-methyltransferase EFM5</fullName>
        <ecNumber evidence="5">2.1.1.-</ecNumber>
    </recommendedName>
    <alternativeName>
        <fullName evidence="5">Elongation factor methyltransferase 5</fullName>
    </alternativeName>
</protein>
<sequence length="650" mass="73544">MASPLSAVRSARTVAGNVAGKRYLSDVTITRTGKPIIRTEGGRSSLGGHTATVFGATGQLGRYIVNRLARQGNTVIIPFREEMAKRHLKVAGDLGRIVFMEYDLHNTASIEASIRHSDVVYNLIGRDYPTKNFSLEDVHVEGTERIVETVAKYDVDRYIHVSSHSANPESKSEFYATKGRGELVARRIFPETTIVRPAPLFGFEDRLLLRLASALNLFTSNNMQERFRPVHSIDVGAALEKMLYDDTTAGQTFELYGPREYSMAEIAAMVDKEIFKKRRHFNVPKVLMQPIADVLNKVLWFHTTSGDEVEREYMNQVIDPQAKTFKDLGIEPGDISNFTYHYLQGFRSSSFYDLPPATEKEKREENKYIHVLDDPNSLTSLTKNQFQHKFTGLLFSVGRISTFCINPPAVKRKQTKEIDNVNRTLSSHALAALAEFNAEKDAHTQRFEKLKTQAEADGPVSMDDFAEDWNESQFWYSEETARILANQLLDGATAETTIGVLSAPSAFVALKNMVRGRPESERPKLVLLEHDDRFGMFPEFVFYDFNEPFKLPATLKGSLDCIICDPPFLNEDCQAKSALTARWLLKASGNGAQKPRVIVCTGERMETLILKLYQPYGVRTTTFEPRHKGGLSNEFYSYASFECEDWKWRQ</sequence>
<comment type="subcellular location">
    <subcellularLocation>
        <location evidence="1 5">Cytoplasm</location>
    </subcellularLocation>
</comment>
<reference evidence="7" key="1">
    <citation type="journal article" date="2021" name="Nat. Commun.">
        <title>Genetic determinants of endophytism in the Arabidopsis root mycobiome.</title>
        <authorList>
            <person name="Mesny F."/>
            <person name="Miyauchi S."/>
            <person name="Thiergart T."/>
            <person name="Pickel B."/>
            <person name="Atanasova L."/>
            <person name="Karlsson M."/>
            <person name="Huettel B."/>
            <person name="Barry K.W."/>
            <person name="Haridas S."/>
            <person name="Chen C."/>
            <person name="Bauer D."/>
            <person name="Andreopoulos W."/>
            <person name="Pangilinan J."/>
            <person name="LaButti K."/>
            <person name="Riley R."/>
            <person name="Lipzen A."/>
            <person name="Clum A."/>
            <person name="Drula E."/>
            <person name="Henrissat B."/>
            <person name="Kohler A."/>
            <person name="Grigoriev I.V."/>
            <person name="Martin F.M."/>
            <person name="Hacquard S."/>
        </authorList>
    </citation>
    <scope>NUCLEOTIDE SEQUENCE</scope>
    <source>
        <strain evidence="7">MPI-CAGE-CH-0235</strain>
    </source>
</reference>
<evidence type="ECO:0000256" key="4">
    <source>
        <dbReference type="ARBA" id="ARBA00022679"/>
    </source>
</evidence>
<evidence type="ECO:0000256" key="3">
    <source>
        <dbReference type="ARBA" id="ARBA00022603"/>
    </source>
</evidence>
<dbReference type="PANTHER" id="PTHR12126">
    <property type="entry name" value="NADH-UBIQUINONE OXIDOREDUCTASE 39 KDA SUBUNIT-RELATED"/>
    <property type="match status" value="1"/>
</dbReference>
<evidence type="ECO:0000313" key="7">
    <source>
        <dbReference type="EMBL" id="KAH7322971.1"/>
    </source>
</evidence>
<dbReference type="CDD" id="cd05271">
    <property type="entry name" value="NDUFA9_like_SDR_a"/>
    <property type="match status" value="1"/>
</dbReference>
<dbReference type="SUPFAM" id="SSF51735">
    <property type="entry name" value="NAD(P)-binding Rossmann-fold domains"/>
    <property type="match status" value="1"/>
</dbReference>
<gene>
    <name evidence="5" type="primary">EFM5</name>
    <name evidence="7" type="ORF">B0I35DRAFT_371325</name>
</gene>
<dbReference type="PANTHER" id="PTHR12126:SF11">
    <property type="entry name" value="NADH DEHYDROGENASE [UBIQUINONE] 1 ALPHA SUBCOMPLEX SUBUNIT 9, MITOCHONDRIAL"/>
    <property type="match status" value="1"/>
</dbReference>
<dbReference type="InterPro" id="IPR001509">
    <property type="entry name" value="Epimerase_deHydtase"/>
</dbReference>
<keyword evidence="4 5" id="KW-0808">Transferase</keyword>
<comment type="caution">
    <text evidence="7">The sequence shown here is derived from an EMBL/GenBank/DDBJ whole genome shotgun (WGS) entry which is preliminary data.</text>
</comment>
<evidence type="ECO:0000313" key="8">
    <source>
        <dbReference type="Proteomes" id="UP000813444"/>
    </source>
</evidence>
<dbReference type="InterPro" id="IPR019369">
    <property type="entry name" value="Efm5/EEF1AKMT1"/>
</dbReference>
<dbReference type="FunFam" id="3.40.50.720:FF:000358">
    <property type="entry name" value="NADH-ubiquinone oxidoreductase 39 kDa subunit"/>
    <property type="match status" value="1"/>
</dbReference>
<evidence type="ECO:0000256" key="1">
    <source>
        <dbReference type="ARBA" id="ARBA00004496"/>
    </source>
</evidence>
<dbReference type="HAMAP" id="MF_03187">
    <property type="entry name" value="Methyltr_EFM5"/>
    <property type="match status" value="1"/>
</dbReference>
<evidence type="ECO:0000259" key="6">
    <source>
        <dbReference type="Pfam" id="PF01370"/>
    </source>
</evidence>
<dbReference type="InterPro" id="IPR051207">
    <property type="entry name" value="ComplexI_NDUFA9_subunit"/>
</dbReference>
<dbReference type="Pfam" id="PF01370">
    <property type="entry name" value="Epimerase"/>
    <property type="match status" value="1"/>
</dbReference>
<feature type="domain" description="NAD-dependent epimerase/dehydratase" evidence="6">
    <location>
        <begin position="52"/>
        <end position="172"/>
    </location>
</feature>
<evidence type="ECO:0000256" key="5">
    <source>
        <dbReference type="HAMAP-Rule" id="MF_03187"/>
    </source>
</evidence>
<keyword evidence="3 5" id="KW-0489">Methyltransferase</keyword>
<dbReference type="InterPro" id="IPR041370">
    <property type="entry name" value="Mlase_EEF1AKMT1/ZCCHC4"/>
</dbReference>
<dbReference type="Gene3D" id="3.40.50.720">
    <property type="entry name" value="NAD(P)-binding Rossmann-like Domain"/>
    <property type="match status" value="1"/>
</dbReference>
<dbReference type="GO" id="GO:0005739">
    <property type="term" value="C:mitochondrion"/>
    <property type="evidence" value="ECO:0007669"/>
    <property type="project" value="TreeGrafter"/>
</dbReference>
<dbReference type="GO" id="GO:0016279">
    <property type="term" value="F:protein-lysine N-methyltransferase activity"/>
    <property type="evidence" value="ECO:0007669"/>
    <property type="project" value="UniProtKB-UniRule"/>
</dbReference>
<dbReference type="AlphaFoldDB" id="A0A8K0SZI7"/>
<dbReference type="Pfam" id="PF10237">
    <property type="entry name" value="N6-adenineMlase"/>
    <property type="match status" value="1"/>
</dbReference>
<accession>A0A8K0SZI7</accession>
<dbReference type="Proteomes" id="UP000813444">
    <property type="component" value="Unassembled WGS sequence"/>
</dbReference>
<keyword evidence="2 5" id="KW-0963">Cytoplasm</keyword>